<proteinExistence type="predicted"/>
<feature type="transmembrane region" description="Helical" evidence="1">
    <location>
        <begin position="52"/>
        <end position="76"/>
    </location>
</feature>
<dbReference type="EMBL" id="BMFU01000026">
    <property type="protein sequence ID" value="GGH72969.1"/>
    <property type="molecule type" value="Genomic_DNA"/>
</dbReference>
<feature type="transmembrane region" description="Helical" evidence="1">
    <location>
        <begin position="129"/>
        <end position="154"/>
    </location>
</feature>
<organism evidence="2 3">
    <name type="scientific">Paenibacillus silvae</name>
    <dbReference type="NCBI Taxonomy" id="1325358"/>
    <lineage>
        <taxon>Bacteria</taxon>
        <taxon>Bacillati</taxon>
        <taxon>Bacillota</taxon>
        <taxon>Bacilli</taxon>
        <taxon>Bacillales</taxon>
        <taxon>Paenibacillaceae</taxon>
        <taxon>Paenibacillus</taxon>
    </lineage>
</organism>
<evidence type="ECO:0000256" key="1">
    <source>
        <dbReference type="SAM" id="Phobius"/>
    </source>
</evidence>
<comment type="caution">
    <text evidence="2">The sequence shown here is derived from an EMBL/GenBank/DDBJ whole genome shotgun (WGS) entry which is preliminary data.</text>
</comment>
<dbReference type="RefSeq" id="WP_188594982.1">
    <property type="nucleotide sequence ID" value="NZ_BMFU01000026.1"/>
</dbReference>
<gene>
    <name evidence="2" type="ORF">GCM10008014_59810</name>
</gene>
<evidence type="ECO:0000313" key="2">
    <source>
        <dbReference type="EMBL" id="GGH72969.1"/>
    </source>
</evidence>
<dbReference type="Proteomes" id="UP000652153">
    <property type="component" value="Unassembled WGS sequence"/>
</dbReference>
<name>A0ABQ1ZRM9_9BACL</name>
<accession>A0ABQ1ZRM9</accession>
<evidence type="ECO:0000313" key="3">
    <source>
        <dbReference type="Proteomes" id="UP000652153"/>
    </source>
</evidence>
<protein>
    <recommendedName>
        <fullName evidence="4">DUF2975 domain-containing protein</fullName>
    </recommendedName>
</protein>
<keyword evidence="1" id="KW-1133">Transmembrane helix</keyword>
<reference evidence="3" key="1">
    <citation type="journal article" date="2019" name="Int. J. Syst. Evol. Microbiol.">
        <title>The Global Catalogue of Microorganisms (GCM) 10K type strain sequencing project: providing services to taxonomists for standard genome sequencing and annotation.</title>
        <authorList>
            <consortium name="The Broad Institute Genomics Platform"/>
            <consortium name="The Broad Institute Genome Sequencing Center for Infectious Disease"/>
            <person name="Wu L."/>
            <person name="Ma J."/>
        </authorList>
    </citation>
    <scope>NUCLEOTIDE SEQUENCE [LARGE SCALE GENOMIC DNA]</scope>
    <source>
        <strain evidence="3">CGMCC 1.12770</strain>
    </source>
</reference>
<keyword evidence="1" id="KW-0812">Transmembrane</keyword>
<sequence length="162" mass="18008">MSKPLMIALRPVSYPVRIMAAILACVSLSIITSFMEYVPVAERLENTYYYPLWYSVVIIMLIHLAIAALLIIPLSFLTDAVSVSIAQRFNGTALKLVSVAAGYVLLAGASGMFFSVFMYRGDVSLYAGAIRQMVMITLMFAGWKIVLGAGFRWLRNRRRALV</sequence>
<keyword evidence="1" id="KW-0472">Membrane</keyword>
<feature type="transmembrane region" description="Helical" evidence="1">
    <location>
        <begin position="12"/>
        <end position="32"/>
    </location>
</feature>
<keyword evidence="3" id="KW-1185">Reference proteome</keyword>
<evidence type="ECO:0008006" key="4">
    <source>
        <dbReference type="Google" id="ProtNLM"/>
    </source>
</evidence>
<feature type="transmembrane region" description="Helical" evidence="1">
    <location>
        <begin position="96"/>
        <end position="117"/>
    </location>
</feature>